<evidence type="ECO:0000313" key="2">
    <source>
        <dbReference type="EMBL" id="SOD20683.1"/>
    </source>
</evidence>
<name>A0A286AFJ1_9PROT</name>
<dbReference type="EMBL" id="OCMU01000002">
    <property type="protein sequence ID" value="SOD20683.1"/>
    <property type="molecule type" value="Genomic_DNA"/>
</dbReference>
<accession>A0A286AFJ1</accession>
<dbReference type="InterPro" id="IPR047583">
    <property type="entry name" value="Cas5fv"/>
</dbReference>
<gene>
    <name evidence="2" type="ORF">SAMN06297164_2734</name>
</gene>
<dbReference type="CDD" id="cd21143">
    <property type="entry name" value="Cas5fv"/>
    <property type="match status" value="1"/>
</dbReference>
<dbReference type="AlphaFoldDB" id="A0A286AFJ1"/>
<reference evidence="2 3" key="1">
    <citation type="submission" date="2017-09" db="EMBL/GenBank/DDBJ databases">
        <authorList>
            <person name="Ehlers B."/>
            <person name="Leendertz F.H."/>
        </authorList>
    </citation>
    <scope>NUCLEOTIDE SEQUENCE [LARGE SCALE GENOMIC DNA]</scope>
    <source>
        <strain evidence="2 3">Nm42</strain>
    </source>
</reference>
<dbReference type="RefSeq" id="WP_097106404.1">
    <property type="nucleotide sequence ID" value="NZ_OCMU01000002.1"/>
</dbReference>
<dbReference type="Pfam" id="PF20158">
    <property type="entry name" value="Cas5fv_helical"/>
    <property type="match status" value="1"/>
</dbReference>
<protein>
    <recommendedName>
        <fullName evidence="1">Cas5fv helical domain-containing protein</fullName>
    </recommendedName>
</protein>
<proteinExistence type="predicted"/>
<dbReference type="Proteomes" id="UP000219335">
    <property type="component" value="Unassembled WGS sequence"/>
</dbReference>
<dbReference type="InterPro" id="IPR045374">
    <property type="entry name" value="Cas5fv_helical"/>
</dbReference>
<evidence type="ECO:0000313" key="3">
    <source>
        <dbReference type="Proteomes" id="UP000219335"/>
    </source>
</evidence>
<feature type="domain" description="Cas5fv helical" evidence="1">
    <location>
        <begin position="111"/>
        <end position="269"/>
    </location>
</feature>
<sequence length="339" mass="38297">MRITIKYEAAWQNSFLDGSNNEPLPKNGRNFVGSMTTMKSDGNFIRRAIGKDTVMGILNRLIGDQRKLYQARQSPNYYFRDIEEELTDSDIIDRSKVSNAEVVYIRNISGNEDQNSFTGMIKATDPAFTSIFSSQLWSVLQLDLNDVLKFIYDPSYTINNSDSFNPLSVINQLELLNSLKAIDVLGEVEVTLDFLKLKYSDVDYKLTAKGQITPITFYCSALYLQIERLKNSHDLSTILTERGGLSGISKRGFTKKDFMVRYTTGKKKLIWGNPYLLKEKRKGEGEVTSLLTKANGTLEIQLSISQEKAQQLKDMIEAAGVSSFYLGKKGLAYVDSLRI</sequence>
<organism evidence="2 3">
    <name type="scientific">Nitrosomonas ureae</name>
    <dbReference type="NCBI Taxonomy" id="44577"/>
    <lineage>
        <taxon>Bacteria</taxon>
        <taxon>Pseudomonadati</taxon>
        <taxon>Pseudomonadota</taxon>
        <taxon>Betaproteobacteria</taxon>
        <taxon>Nitrosomonadales</taxon>
        <taxon>Nitrosomonadaceae</taxon>
        <taxon>Nitrosomonas</taxon>
    </lineage>
</organism>
<evidence type="ECO:0000259" key="1">
    <source>
        <dbReference type="Pfam" id="PF20158"/>
    </source>
</evidence>